<keyword evidence="4" id="KW-0371">Homeobox</keyword>
<reference evidence="4 5" key="2">
    <citation type="submission" date="2025-04" db="UniProtKB">
        <authorList>
            <consortium name="RefSeq"/>
        </authorList>
    </citation>
    <scope>IDENTIFICATION</scope>
    <source>
        <tissue evidence="4 5">Whole plant</tissue>
    </source>
</reference>
<feature type="domain" description="MEKHLA" evidence="2">
    <location>
        <begin position="57"/>
        <end position="130"/>
    </location>
</feature>
<protein>
    <submittedName>
        <fullName evidence="4">Homeobox-leucine zipper protein REVOLUTA isoform X1</fullName>
    </submittedName>
    <submittedName>
        <fullName evidence="5">Homeobox-leucine zipper protein REVOLUTA-like</fullName>
    </submittedName>
</protein>
<reference evidence="3" key="1">
    <citation type="journal article" date="2016" name="Nat. Genet.">
        <title>The genome sequences of Arachis duranensis and Arachis ipaensis, the diploid ancestors of cultivated peanut.</title>
        <authorList>
            <person name="Bertioli D.J."/>
            <person name="Cannon S.B."/>
            <person name="Froenicke L."/>
            <person name="Huang G."/>
            <person name="Farmer A.D."/>
            <person name="Cannon E.K."/>
            <person name="Liu X."/>
            <person name="Gao D."/>
            <person name="Clevenger J."/>
            <person name="Dash S."/>
            <person name="Ren L."/>
            <person name="Moretzsohn M.C."/>
            <person name="Shirasawa K."/>
            <person name="Huang W."/>
            <person name="Vidigal B."/>
            <person name="Abernathy B."/>
            <person name="Chu Y."/>
            <person name="Niederhuth C.E."/>
            <person name="Umale P."/>
            <person name="Araujo A.C."/>
            <person name="Kozik A."/>
            <person name="Kim K.D."/>
            <person name="Burow M.D."/>
            <person name="Varshney R.K."/>
            <person name="Wang X."/>
            <person name="Zhang X."/>
            <person name="Barkley N."/>
            <person name="Guimaraes P.M."/>
            <person name="Isobe S."/>
            <person name="Guo B."/>
            <person name="Liao B."/>
            <person name="Stalker H.T."/>
            <person name="Schmitz R.J."/>
            <person name="Scheffler B.E."/>
            <person name="Leal-Bertioli S.C."/>
            <person name="Xun X."/>
            <person name="Jackson S.A."/>
            <person name="Michelmore R."/>
            <person name="Ozias-Akins P."/>
        </authorList>
    </citation>
    <scope>NUCLEOTIDE SEQUENCE [LARGE SCALE GENOMIC DNA]</scope>
    <source>
        <strain evidence="3">cv. V14167</strain>
    </source>
</reference>
<dbReference type="KEGG" id="adu:107496130"/>
<accession>A0A6P4BP43</accession>
<dbReference type="GeneID" id="107466361"/>
<dbReference type="GO" id="GO:0003677">
    <property type="term" value="F:DNA binding"/>
    <property type="evidence" value="ECO:0007669"/>
    <property type="project" value="UniProtKB-KW"/>
</dbReference>
<dbReference type="Proteomes" id="UP000515211">
    <property type="component" value="Chromosome 9"/>
</dbReference>
<dbReference type="Pfam" id="PF08670">
    <property type="entry name" value="MEKHLA"/>
    <property type="match status" value="1"/>
</dbReference>
<dbReference type="SUPFAM" id="SSF81531">
    <property type="entry name" value="Non-heme 11 kDa protein of cytochrome bc1 complex (Ubiquinol-cytochrome c reductase)"/>
    <property type="match status" value="1"/>
</dbReference>
<proteinExistence type="predicted"/>
<keyword evidence="3" id="KW-1185">Reference proteome</keyword>
<dbReference type="RefSeq" id="XP_015940827.2">
    <property type="nucleotide sequence ID" value="XM_016085341.3"/>
</dbReference>
<evidence type="ECO:0000256" key="1">
    <source>
        <dbReference type="ARBA" id="ARBA00023242"/>
    </source>
</evidence>
<dbReference type="GO" id="GO:0003700">
    <property type="term" value="F:DNA-binding transcription factor activity"/>
    <property type="evidence" value="ECO:0007669"/>
    <property type="project" value="InterPro"/>
</dbReference>
<dbReference type="Proteomes" id="UP000515211">
    <property type="component" value="Chromosome 7"/>
</dbReference>
<dbReference type="InterPro" id="IPR044830">
    <property type="entry name" value="HD-Zip_III"/>
</dbReference>
<dbReference type="InterPro" id="IPR036811">
    <property type="entry name" value="Ubol_cytC_Rdtase_hinge_dom_sf"/>
</dbReference>
<keyword evidence="4" id="KW-0238">DNA-binding</keyword>
<gene>
    <name evidence="4" type="primary">LOC107466361</name>
    <name evidence="5" type="synonym">LOC107496130</name>
</gene>
<name>A0A6P4BP43_ARADU</name>
<evidence type="ECO:0000313" key="5">
    <source>
        <dbReference type="RefSeq" id="XP_052108313.1"/>
    </source>
</evidence>
<dbReference type="PANTHER" id="PTHR45950:SF10">
    <property type="entry name" value="HOMEOBOX-LEUCINE ZIPPER PROTEIN REVOLUTA"/>
    <property type="match status" value="1"/>
</dbReference>
<keyword evidence="1" id="KW-0539">Nucleus</keyword>
<evidence type="ECO:0000313" key="4">
    <source>
        <dbReference type="RefSeq" id="XP_015940827.2"/>
    </source>
</evidence>
<dbReference type="InterPro" id="IPR013978">
    <property type="entry name" value="MEKHLA"/>
</dbReference>
<dbReference type="AlphaFoldDB" id="A0A6P4BP43"/>
<evidence type="ECO:0000259" key="2">
    <source>
        <dbReference type="Pfam" id="PF08670"/>
    </source>
</evidence>
<dbReference type="KEGG" id="adu:107466361"/>
<organism evidence="3 4">
    <name type="scientific">Arachis duranensis</name>
    <name type="common">Wild peanut</name>
    <dbReference type="NCBI Taxonomy" id="130453"/>
    <lineage>
        <taxon>Eukaryota</taxon>
        <taxon>Viridiplantae</taxon>
        <taxon>Streptophyta</taxon>
        <taxon>Embryophyta</taxon>
        <taxon>Tracheophyta</taxon>
        <taxon>Spermatophyta</taxon>
        <taxon>Magnoliopsida</taxon>
        <taxon>eudicotyledons</taxon>
        <taxon>Gunneridae</taxon>
        <taxon>Pentapetalae</taxon>
        <taxon>rosids</taxon>
        <taxon>fabids</taxon>
        <taxon>Fabales</taxon>
        <taxon>Fabaceae</taxon>
        <taxon>Papilionoideae</taxon>
        <taxon>50 kb inversion clade</taxon>
        <taxon>dalbergioids sensu lato</taxon>
        <taxon>Dalbergieae</taxon>
        <taxon>Pterocarpus clade</taxon>
        <taxon>Arachis</taxon>
    </lineage>
</organism>
<dbReference type="RefSeq" id="XP_052108313.1">
    <property type="nucleotide sequence ID" value="XM_052252353.1"/>
</dbReference>
<evidence type="ECO:0000313" key="3">
    <source>
        <dbReference type="Proteomes" id="UP000515211"/>
    </source>
</evidence>
<dbReference type="PANTHER" id="PTHR45950">
    <property type="entry name" value="HOMEOBOX-LEUCINE ZIPPER PROTEIN ATHB-14"/>
    <property type="match status" value="1"/>
</dbReference>
<sequence>MADDEPVDQKRYLEDSCKPKCVKPLLEYQRVAMAISPSGINPAVGSKLSPGSPESLTLANWICCSYSYYLGAELLRFDSLIGESVLKHLWHHQDAILCCSLKSVPVFIFANQAGLDMLETTLVALQDITWVFRGSALY</sequence>